<gene>
    <name evidence="2" type="ORF">Sjap_005037</name>
</gene>
<evidence type="ECO:0000313" key="2">
    <source>
        <dbReference type="EMBL" id="KAK9145134.1"/>
    </source>
</evidence>
<comment type="caution">
    <text evidence="2">The sequence shown here is derived from an EMBL/GenBank/DDBJ whole genome shotgun (WGS) entry which is preliminary data.</text>
</comment>
<organism evidence="2 3">
    <name type="scientific">Stephania japonica</name>
    <dbReference type="NCBI Taxonomy" id="461633"/>
    <lineage>
        <taxon>Eukaryota</taxon>
        <taxon>Viridiplantae</taxon>
        <taxon>Streptophyta</taxon>
        <taxon>Embryophyta</taxon>
        <taxon>Tracheophyta</taxon>
        <taxon>Spermatophyta</taxon>
        <taxon>Magnoliopsida</taxon>
        <taxon>Ranunculales</taxon>
        <taxon>Menispermaceae</taxon>
        <taxon>Menispermoideae</taxon>
        <taxon>Cissampelideae</taxon>
        <taxon>Stephania</taxon>
    </lineage>
</organism>
<evidence type="ECO:0000256" key="1">
    <source>
        <dbReference type="SAM" id="MobiDB-lite"/>
    </source>
</evidence>
<sequence length="170" mass="18748">MGEKWRRVDDEEKDDEVHLSIQEGKHTLPSSHLSFYLFVLLKKKWVLDRENDQGGWWSCDSTAACSGESPPLGTACGAPLGSPTIIGREEERGRGWFQPPLLLHCRLPNGLPEGDDPPASRWDLSSVVCAGGRWGRAATWKGGLPSMTKKRGSTSFPLPIPRGQLVNRTS</sequence>
<dbReference type="EMBL" id="JBBNAE010000002">
    <property type="protein sequence ID" value="KAK9145134.1"/>
    <property type="molecule type" value="Genomic_DNA"/>
</dbReference>
<dbReference type="Proteomes" id="UP001417504">
    <property type="component" value="Unassembled WGS sequence"/>
</dbReference>
<accession>A0AAP0PJN3</accession>
<proteinExistence type="predicted"/>
<feature type="region of interest" description="Disordered" evidence="1">
    <location>
        <begin position="141"/>
        <end position="170"/>
    </location>
</feature>
<name>A0AAP0PJN3_9MAGN</name>
<keyword evidence="3" id="KW-1185">Reference proteome</keyword>
<protein>
    <submittedName>
        <fullName evidence="2">Uncharacterized protein</fullName>
    </submittedName>
</protein>
<reference evidence="2 3" key="1">
    <citation type="submission" date="2024-01" db="EMBL/GenBank/DDBJ databases">
        <title>Genome assemblies of Stephania.</title>
        <authorList>
            <person name="Yang L."/>
        </authorList>
    </citation>
    <scope>NUCLEOTIDE SEQUENCE [LARGE SCALE GENOMIC DNA]</scope>
    <source>
        <strain evidence="2">QJT</strain>
        <tissue evidence="2">Leaf</tissue>
    </source>
</reference>
<dbReference type="AlphaFoldDB" id="A0AAP0PJN3"/>
<evidence type="ECO:0000313" key="3">
    <source>
        <dbReference type="Proteomes" id="UP001417504"/>
    </source>
</evidence>